<dbReference type="EMBL" id="PVNP01000011">
    <property type="protein sequence ID" value="PRO75396.1"/>
    <property type="molecule type" value="Genomic_DNA"/>
</dbReference>
<protein>
    <submittedName>
        <fullName evidence="2">Uncharacterized protein</fullName>
    </submittedName>
</protein>
<feature type="transmembrane region" description="Helical" evidence="1">
    <location>
        <begin position="66"/>
        <end position="83"/>
    </location>
</feature>
<evidence type="ECO:0000256" key="1">
    <source>
        <dbReference type="SAM" id="Phobius"/>
    </source>
</evidence>
<proteinExistence type="predicted"/>
<gene>
    <name evidence="2" type="ORF">C6Y40_01255</name>
</gene>
<feature type="transmembrane region" description="Helical" evidence="1">
    <location>
        <begin position="35"/>
        <end position="60"/>
    </location>
</feature>
<dbReference type="Proteomes" id="UP000238949">
    <property type="component" value="Unassembled WGS sequence"/>
</dbReference>
<keyword evidence="1" id="KW-0812">Transmembrane</keyword>
<comment type="caution">
    <text evidence="2">The sequence shown here is derived from an EMBL/GenBank/DDBJ whole genome shotgun (WGS) entry which is preliminary data.</text>
</comment>
<evidence type="ECO:0000313" key="2">
    <source>
        <dbReference type="EMBL" id="PRO75396.1"/>
    </source>
</evidence>
<sequence length="130" mass="14421">MDNRAIHLIMFTLSAILSLAIKLNREVYIGINGGLDVLLGLVMSYLYIVILVSGYVTFAHSVTNRKLSNCIISITCGALLWEIHQAFIPEMYFDWKDMVATLMAFTALMLIQHYKPVGNSEHGSVAIGKG</sequence>
<name>A0A2S9VG45_9ALTE</name>
<keyword evidence="3" id="KW-1185">Reference proteome</keyword>
<dbReference type="OrthoDB" id="6400972at2"/>
<keyword evidence="1" id="KW-0472">Membrane</keyword>
<keyword evidence="1" id="KW-1133">Transmembrane helix</keyword>
<organism evidence="2 3">
    <name type="scientific">Alteromonas alba</name>
    <dbReference type="NCBI Taxonomy" id="2079529"/>
    <lineage>
        <taxon>Bacteria</taxon>
        <taxon>Pseudomonadati</taxon>
        <taxon>Pseudomonadota</taxon>
        <taxon>Gammaproteobacteria</taxon>
        <taxon>Alteromonadales</taxon>
        <taxon>Alteromonadaceae</taxon>
        <taxon>Alteromonas/Salinimonas group</taxon>
        <taxon>Alteromonas</taxon>
    </lineage>
</organism>
<dbReference type="RefSeq" id="WP_105932955.1">
    <property type="nucleotide sequence ID" value="NZ_PVNP01000011.1"/>
</dbReference>
<reference evidence="3" key="1">
    <citation type="journal article" date="2020" name="Int. J. Syst. Evol. Microbiol.">
        <title>Alteromonas alba sp. nov., a marine bacterium isolated from the seawater of the West Pacific Ocean.</title>
        <authorList>
            <person name="Sun C."/>
            <person name="Wu Y.-H."/>
            <person name="Xamxidin M."/>
            <person name="Cheng H."/>
            <person name="Xu X.-W."/>
        </authorList>
    </citation>
    <scope>NUCLEOTIDE SEQUENCE [LARGE SCALE GENOMIC DNA]</scope>
    <source>
        <strain evidence="3">190</strain>
    </source>
</reference>
<evidence type="ECO:0000313" key="3">
    <source>
        <dbReference type="Proteomes" id="UP000238949"/>
    </source>
</evidence>
<dbReference type="AlphaFoldDB" id="A0A2S9VG45"/>
<accession>A0A2S9VG45</accession>
<feature type="transmembrane region" description="Helical" evidence="1">
    <location>
        <begin position="6"/>
        <end position="23"/>
    </location>
</feature>